<evidence type="ECO:0000313" key="8">
    <source>
        <dbReference type="Proteomes" id="UP000654913"/>
    </source>
</evidence>
<dbReference type="GO" id="GO:0015123">
    <property type="term" value="F:acetate transmembrane transporter activity"/>
    <property type="evidence" value="ECO:0007669"/>
    <property type="project" value="TreeGrafter"/>
</dbReference>
<evidence type="ECO:0000313" key="7">
    <source>
        <dbReference type="EMBL" id="BCS19639.1"/>
    </source>
</evidence>
<evidence type="ECO:0000256" key="3">
    <source>
        <dbReference type="ARBA" id="ARBA00022692"/>
    </source>
</evidence>
<dbReference type="AlphaFoldDB" id="A0A7R7XE18"/>
<keyword evidence="8" id="KW-1185">Reference proteome</keyword>
<feature type="transmembrane region" description="Helical" evidence="6">
    <location>
        <begin position="183"/>
        <end position="205"/>
    </location>
</feature>
<dbReference type="PANTHER" id="PTHR31123">
    <property type="entry name" value="ACCUMULATION OF DYADS PROTEIN 2-RELATED"/>
    <property type="match status" value="1"/>
</dbReference>
<dbReference type="GO" id="GO:0005886">
    <property type="term" value="C:plasma membrane"/>
    <property type="evidence" value="ECO:0007669"/>
    <property type="project" value="TreeGrafter"/>
</dbReference>
<dbReference type="InterPro" id="IPR000791">
    <property type="entry name" value="Gpr1/Fun34/SatP-like"/>
</dbReference>
<evidence type="ECO:0000256" key="5">
    <source>
        <dbReference type="ARBA" id="ARBA00023136"/>
    </source>
</evidence>
<feature type="transmembrane region" description="Helical" evidence="6">
    <location>
        <begin position="217"/>
        <end position="237"/>
    </location>
</feature>
<feature type="transmembrane region" description="Helical" evidence="6">
    <location>
        <begin position="155"/>
        <end position="176"/>
    </location>
</feature>
<dbReference type="RefSeq" id="XP_041551833.1">
    <property type="nucleotide sequence ID" value="XM_041698671.1"/>
</dbReference>
<proteinExistence type="inferred from homology"/>
<evidence type="ECO:0008006" key="9">
    <source>
        <dbReference type="Google" id="ProtNLM"/>
    </source>
</evidence>
<dbReference type="InterPro" id="IPR051633">
    <property type="entry name" value="AceTr"/>
</dbReference>
<dbReference type="PANTHER" id="PTHR31123:SF6">
    <property type="entry name" value="MEMBRANE AMMONIUM TRANSPORTER (ATO3), PUTATIVE (AFU_ORTHOLOGUE AFUA_5G01140)-RELATED"/>
    <property type="match status" value="1"/>
</dbReference>
<dbReference type="OrthoDB" id="3648309at2759"/>
<comment type="subcellular location">
    <subcellularLocation>
        <location evidence="1">Membrane</location>
        <topology evidence="1">Multi-pass membrane protein</topology>
    </subcellularLocation>
</comment>
<sequence>MSDATMEKGDDSLNRMKTAESVFLPISRETFEKLYLSPKHPSVKGSLSKKLGNPTPICLMGFLLASTPNACMLIGWRGAGGNGSALVPAYIFFGGIIQLLGAIGEWIIGNTFACALFFTYGTFWLVQGGGLMPFFATGLNYSPTGNSFEGQKTPAYHATLGFYFISLGLLTCIYLICSLRTNICLFSALFLLIITFSLIAGSYFQLANGSIELAEKLQVAAGAFNFALCWPIWYIFLTQVLEAVDFPIHLPVGDLSIVIKGRSQRGGMTSAV</sequence>
<feature type="transmembrane region" description="Helical" evidence="6">
    <location>
        <begin position="57"/>
        <end position="76"/>
    </location>
</feature>
<dbReference type="GeneID" id="64969644"/>
<protein>
    <recommendedName>
        <fullName evidence="9">GPR1/FUN34/yaaH family-domain-containing protein</fullName>
    </recommendedName>
</protein>
<dbReference type="EMBL" id="AP024444">
    <property type="protein sequence ID" value="BCS19639.1"/>
    <property type="molecule type" value="Genomic_DNA"/>
</dbReference>
<reference evidence="7" key="1">
    <citation type="submission" date="2021-01" db="EMBL/GenBank/DDBJ databases">
        <authorList>
            <consortium name="Aspergillus puulaauensis MK2 genome sequencing consortium"/>
            <person name="Kazuki M."/>
            <person name="Futagami T."/>
        </authorList>
    </citation>
    <scope>NUCLEOTIDE SEQUENCE</scope>
    <source>
        <strain evidence="7">MK2</strain>
    </source>
</reference>
<organism evidence="7 8">
    <name type="scientific">Aspergillus puulaauensis</name>
    <dbReference type="NCBI Taxonomy" id="1220207"/>
    <lineage>
        <taxon>Eukaryota</taxon>
        <taxon>Fungi</taxon>
        <taxon>Dikarya</taxon>
        <taxon>Ascomycota</taxon>
        <taxon>Pezizomycotina</taxon>
        <taxon>Eurotiomycetes</taxon>
        <taxon>Eurotiomycetidae</taxon>
        <taxon>Eurotiales</taxon>
        <taxon>Aspergillaceae</taxon>
        <taxon>Aspergillus</taxon>
    </lineage>
</organism>
<keyword evidence="4 6" id="KW-1133">Transmembrane helix</keyword>
<evidence type="ECO:0000256" key="1">
    <source>
        <dbReference type="ARBA" id="ARBA00004141"/>
    </source>
</evidence>
<evidence type="ECO:0000256" key="2">
    <source>
        <dbReference type="ARBA" id="ARBA00005587"/>
    </source>
</evidence>
<dbReference type="KEGG" id="apuu:APUU_20071S"/>
<evidence type="ECO:0000256" key="4">
    <source>
        <dbReference type="ARBA" id="ARBA00022989"/>
    </source>
</evidence>
<gene>
    <name evidence="7" type="ORF">APUU_20071S</name>
</gene>
<accession>A0A7R7XE18</accession>
<dbReference type="Proteomes" id="UP000654913">
    <property type="component" value="Chromosome 2"/>
</dbReference>
<keyword evidence="5 6" id="KW-0472">Membrane</keyword>
<name>A0A7R7XE18_9EURO</name>
<feature type="transmembrane region" description="Helical" evidence="6">
    <location>
        <begin position="88"/>
        <end position="108"/>
    </location>
</feature>
<evidence type="ECO:0000256" key="6">
    <source>
        <dbReference type="SAM" id="Phobius"/>
    </source>
</evidence>
<comment type="similarity">
    <text evidence="2">Belongs to the acetate uptake transporter (AceTr) (TC 2.A.96) family.</text>
</comment>
<feature type="transmembrane region" description="Helical" evidence="6">
    <location>
        <begin position="115"/>
        <end position="135"/>
    </location>
</feature>
<keyword evidence="3 6" id="KW-0812">Transmembrane</keyword>
<dbReference type="Pfam" id="PF01184">
    <property type="entry name" value="Gpr1_Fun34_YaaH"/>
    <property type="match status" value="1"/>
</dbReference>
<reference evidence="7" key="2">
    <citation type="submission" date="2021-02" db="EMBL/GenBank/DDBJ databases">
        <title>Aspergillus puulaauensis MK2 genome sequence.</title>
        <authorList>
            <person name="Futagami T."/>
            <person name="Mori K."/>
            <person name="Kadooka C."/>
            <person name="Tanaka T."/>
        </authorList>
    </citation>
    <scope>NUCLEOTIDE SEQUENCE</scope>
    <source>
        <strain evidence="7">MK2</strain>
    </source>
</reference>